<evidence type="ECO:0000256" key="4">
    <source>
        <dbReference type="ARBA" id="ARBA00022475"/>
    </source>
</evidence>
<feature type="transmembrane region" description="Helical" evidence="8">
    <location>
        <begin position="295"/>
        <end position="314"/>
    </location>
</feature>
<dbReference type="Proteomes" id="UP000051236">
    <property type="component" value="Unassembled WGS sequence"/>
</dbReference>
<dbReference type="Gene3D" id="1.20.1250.20">
    <property type="entry name" value="MFS general substrate transporter like domains"/>
    <property type="match status" value="1"/>
</dbReference>
<dbReference type="SUPFAM" id="SSF103473">
    <property type="entry name" value="MFS general substrate transporter"/>
    <property type="match status" value="1"/>
</dbReference>
<dbReference type="InterPro" id="IPR036259">
    <property type="entry name" value="MFS_trans_sf"/>
</dbReference>
<feature type="transmembrane region" description="Helical" evidence="8">
    <location>
        <begin position="263"/>
        <end position="283"/>
    </location>
</feature>
<evidence type="ECO:0000256" key="3">
    <source>
        <dbReference type="ARBA" id="ARBA00022448"/>
    </source>
</evidence>
<dbReference type="STRING" id="1423734.FC83_GL002765"/>
<comment type="subcellular location">
    <subcellularLocation>
        <location evidence="1">Cell membrane</location>
        <topology evidence="1">Multi-pass membrane protein</topology>
    </subcellularLocation>
</comment>
<keyword evidence="4" id="KW-1003">Cell membrane</keyword>
<comment type="similarity">
    <text evidence="2">Belongs to the major facilitator superfamily. EmrB family.</text>
</comment>
<dbReference type="RefSeq" id="WP_057002603.1">
    <property type="nucleotide sequence ID" value="NZ_AZGA01000049.1"/>
</dbReference>
<dbReference type="PANTHER" id="PTHR42718:SF9">
    <property type="entry name" value="MAJOR FACILITATOR SUPERFAMILY MULTIDRUG TRANSPORTER MFSC"/>
    <property type="match status" value="1"/>
</dbReference>
<feature type="domain" description="Major facilitator superfamily (MFS) profile" evidence="9">
    <location>
        <begin position="9"/>
        <end position="441"/>
    </location>
</feature>
<feature type="transmembrane region" description="Helical" evidence="8">
    <location>
        <begin position="326"/>
        <end position="344"/>
    </location>
</feature>
<organism evidence="10 11">
    <name type="scientific">Agrilactobacillus composti DSM 18527 = JCM 14202</name>
    <dbReference type="NCBI Taxonomy" id="1423734"/>
    <lineage>
        <taxon>Bacteria</taxon>
        <taxon>Bacillati</taxon>
        <taxon>Bacillota</taxon>
        <taxon>Bacilli</taxon>
        <taxon>Lactobacillales</taxon>
        <taxon>Lactobacillaceae</taxon>
        <taxon>Agrilactobacillus</taxon>
    </lineage>
</organism>
<dbReference type="PROSITE" id="PS00216">
    <property type="entry name" value="SUGAR_TRANSPORT_1"/>
    <property type="match status" value="1"/>
</dbReference>
<dbReference type="InterPro" id="IPR020846">
    <property type="entry name" value="MFS_dom"/>
</dbReference>
<feature type="transmembrane region" description="Helical" evidence="8">
    <location>
        <begin position="221"/>
        <end position="242"/>
    </location>
</feature>
<evidence type="ECO:0000256" key="8">
    <source>
        <dbReference type="SAM" id="Phobius"/>
    </source>
</evidence>
<dbReference type="Gene3D" id="1.20.1720.10">
    <property type="entry name" value="Multidrug resistance protein D"/>
    <property type="match status" value="1"/>
</dbReference>
<evidence type="ECO:0000256" key="1">
    <source>
        <dbReference type="ARBA" id="ARBA00004651"/>
    </source>
</evidence>
<evidence type="ECO:0000256" key="5">
    <source>
        <dbReference type="ARBA" id="ARBA00022692"/>
    </source>
</evidence>
<dbReference type="PRINTS" id="PR01036">
    <property type="entry name" value="TCRTETB"/>
</dbReference>
<keyword evidence="5 8" id="KW-0812">Transmembrane</keyword>
<evidence type="ECO:0000313" key="11">
    <source>
        <dbReference type="Proteomes" id="UP000051236"/>
    </source>
</evidence>
<dbReference type="NCBIfam" id="TIGR00711">
    <property type="entry name" value="efflux_EmrB"/>
    <property type="match status" value="1"/>
</dbReference>
<dbReference type="AlphaFoldDB" id="A0A0R1XZU0"/>
<dbReference type="eggNOG" id="COG2211">
    <property type="taxonomic scope" value="Bacteria"/>
</dbReference>
<dbReference type="InterPro" id="IPR011701">
    <property type="entry name" value="MFS"/>
</dbReference>
<evidence type="ECO:0000256" key="7">
    <source>
        <dbReference type="ARBA" id="ARBA00023136"/>
    </source>
</evidence>
<dbReference type="PANTHER" id="PTHR42718">
    <property type="entry name" value="MAJOR FACILITATOR SUPERFAMILY MULTIDRUG TRANSPORTER MFSC"/>
    <property type="match status" value="1"/>
</dbReference>
<name>A0A0R1XZU0_9LACO</name>
<dbReference type="GO" id="GO:0005886">
    <property type="term" value="C:plasma membrane"/>
    <property type="evidence" value="ECO:0007669"/>
    <property type="project" value="UniProtKB-SubCell"/>
</dbReference>
<feature type="transmembrane region" description="Helical" evidence="8">
    <location>
        <begin position="75"/>
        <end position="102"/>
    </location>
</feature>
<feature type="transmembrane region" description="Helical" evidence="8">
    <location>
        <begin position="161"/>
        <end position="183"/>
    </location>
</feature>
<evidence type="ECO:0000259" key="9">
    <source>
        <dbReference type="PROSITE" id="PS50850"/>
    </source>
</evidence>
<evidence type="ECO:0000313" key="10">
    <source>
        <dbReference type="EMBL" id="KRM33515.1"/>
    </source>
</evidence>
<feature type="transmembrane region" description="Helical" evidence="8">
    <location>
        <begin position="195"/>
        <end position="215"/>
    </location>
</feature>
<dbReference type="EMBL" id="AZGA01000049">
    <property type="protein sequence ID" value="KRM33515.1"/>
    <property type="molecule type" value="Genomic_DNA"/>
</dbReference>
<feature type="transmembrane region" description="Helical" evidence="8">
    <location>
        <begin position="7"/>
        <end position="31"/>
    </location>
</feature>
<dbReference type="PROSITE" id="PS50850">
    <property type="entry name" value="MFS"/>
    <property type="match status" value="1"/>
</dbReference>
<keyword evidence="3" id="KW-0813">Transport</keyword>
<gene>
    <name evidence="10" type="ORF">FC83_GL002765</name>
</gene>
<sequence length="618" mass="65020">MSRFVKGISFVGLTIAMFMGTLDSTIVNIALPKIMTHFNASLTNTSWVTTIYTLALAVFMITASKIADRYGRKKVMLIGLLLFGGFSAACTLATSLGMLIVFRFCQGIGGAIITPIVLPMGIEVFGKTNMGKVASAVGAVTALAAAGGPPLGGILLEYTSWRWVFGVNVPLTVLALIIIAIWVQESKDNTLAGHIDVWGTLLLTLGLGGITFGLLEGRQYGWSSLLILSSLIGGFVALGLFIGVEAKVKNPLLELDLFKEKTLSASSLVYFMTGFALVSPALIMNYFLQDVLNDTALQAALILIPVSLTIVVAMPLGTRILSAKGAIPVTFGGLVIIAGSLLALSSITTTTSKTTMVLILILNGIGFGFASVSLVASVKYLPQNKSGIGSGIVNAARQIGTCLGVAILVTTLDNHVATAKNTIRQNGIATVTKANLAPRVKNVAKNQLTQVFTTGDNAIGAKGGQSQLITAVAKAAKGTQDLPKPQGNSTTAKLYRASVRLHQGLSQVHNGSQRLTATMMGLGANPQRQAVAQQLGTASGKITAGTGQLAQKQQAFSTALQQLAQKQVLTRVFTTIKKDKNQQLSQAFSRTYLLSALIVLVISPVAFWTDRHKVKASN</sequence>
<dbReference type="Pfam" id="PF07690">
    <property type="entry name" value="MFS_1"/>
    <property type="match status" value="1"/>
</dbReference>
<dbReference type="CDD" id="cd17321">
    <property type="entry name" value="MFS_MMR_MDR_like"/>
    <property type="match status" value="1"/>
</dbReference>
<dbReference type="InterPro" id="IPR005829">
    <property type="entry name" value="Sugar_transporter_CS"/>
</dbReference>
<accession>A0A0R1XZU0</accession>
<dbReference type="PATRIC" id="fig|1423734.3.peg.2810"/>
<feature type="transmembrane region" description="Helical" evidence="8">
    <location>
        <begin position="356"/>
        <end position="376"/>
    </location>
</feature>
<protein>
    <submittedName>
        <fullName evidence="10">MDR-type permease</fullName>
    </submittedName>
</protein>
<evidence type="ECO:0000256" key="2">
    <source>
        <dbReference type="ARBA" id="ARBA00008537"/>
    </source>
</evidence>
<feature type="transmembrane region" description="Helical" evidence="8">
    <location>
        <begin position="133"/>
        <end position="155"/>
    </location>
</feature>
<dbReference type="eggNOG" id="COG0477">
    <property type="taxonomic scope" value="Bacteria"/>
</dbReference>
<proteinExistence type="inferred from homology"/>
<keyword evidence="11" id="KW-1185">Reference proteome</keyword>
<feature type="transmembrane region" description="Helical" evidence="8">
    <location>
        <begin position="46"/>
        <end position="63"/>
    </location>
</feature>
<reference evidence="10 11" key="1">
    <citation type="journal article" date="2015" name="Genome Announc.">
        <title>Expanding the biotechnology potential of lactobacilli through comparative genomics of 213 strains and associated genera.</title>
        <authorList>
            <person name="Sun Z."/>
            <person name="Harris H.M."/>
            <person name="McCann A."/>
            <person name="Guo C."/>
            <person name="Argimon S."/>
            <person name="Zhang W."/>
            <person name="Yang X."/>
            <person name="Jeffery I.B."/>
            <person name="Cooney J.C."/>
            <person name="Kagawa T.F."/>
            <person name="Liu W."/>
            <person name="Song Y."/>
            <person name="Salvetti E."/>
            <person name="Wrobel A."/>
            <person name="Rasinkangas P."/>
            <person name="Parkhill J."/>
            <person name="Rea M.C."/>
            <person name="O'Sullivan O."/>
            <person name="Ritari J."/>
            <person name="Douillard F.P."/>
            <person name="Paul Ross R."/>
            <person name="Yang R."/>
            <person name="Briner A.E."/>
            <person name="Felis G.E."/>
            <person name="de Vos W.M."/>
            <person name="Barrangou R."/>
            <person name="Klaenhammer T.R."/>
            <person name="Caufield P.W."/>
            <person name="Cui Y."/>
            <person name="Zhang H."/>
            <person name="O'Toole P.W."/>
        </authorList>
    </citation>
    <scope>NUCLEOTIDE SEQUENCE [LARGE SCALE GENOMIC DNA]</scope>
    <source>
        <strain evidence="10 11">DSM 18527</strain>
    </source>
</reference>
<dbReference type="InterPro" id="IPR004638">
    <property type="entry name" value="EmrB-like"/>
</dbReference>
<feature type="transmembrane region" description="Helical" evidence="8">
    <location>
        <begin position="587"/>
        <end position="608"/>
    </location>
</feature>
<keyword evidence="6 8" id="KW-1133">Transmembrane helix</keyword>
<evidence type="ECO:0000256" key="6">
    <source>
        <dbReference type="ARBA" id="ARBA00022989"/>
    </source>
</evidence>
<dbReference type="GO" id="GO:0022857">
    <property type="term" value="F:transmembrane transporter activity"/>
    <property type="evidence" value="ECO:0007669"/>
    <property type="project" value="InterPro"/>
</dbReference>
<keyword evidence="7 8" id="KW-0472">Membrane</keyword>
<comment type="caution">
    <text evidence="10">The sequence shown here is derived from an EMBL/GenBank/DDBJ whole genome shotgun (WGS) entry which is preliminary data.</text>
</comment>